<evidence type="ECO:0000313" key="2">
    <source>
        <dbReference type="Proteomes" id="UP000887572"/>
    </source>
</evidence>
<name>A0A914HS72_GLORO</name>
<feature type="region of interest" description="Disordered" evidence="1">
    <location>
        <begin position="54"/>
        <end position="73"/>
    </location>
</feature>
<evidence type="ECO:0000256" key="1">
    <source>
        <dbReference type="SAM" id="MobiDB-lite"/>
    </source>
</evidence>
<sequence length="504" mass="58055">MYRAQQSIRPAIGRGQQQFVPTTGANAVAFGQQQQKRHPPYYNNNYNSDRRMPNFGGGHAQRGRGQPPNFGGGHAPRGWGHPPADRMQQHRLLDPEHELSIIRDKMQHLIYVEYVETNDLNKVLGWADEIRRKGINSTPLLDLISNLRRDNGERLIPALYNAFLQSPESKSFIDRAELYLPAITYAFKSNTDDTLASVIDLCDQFGRISSKIVRSVPPDQLHILRQHFLINFSFLIRHLPLSTLERVLPQLSAAIRRCGIFLSAPLVEAVDAAKRSRDMRVVRSAYAAFIANAEERQMFNDRVHIYFPLMLQQLRSNESFSPRQQRSSATSLAIVLRLMRLHDEHPADLPLVLLDLLYKLSTNAFHYACFTKDFNAAKQLWQFRDRQHWPINFLFGDVFYFAHHLWSSGNRMHAGKIAHFCFYQRDDRPKTYVANMLQKLNVLNASYKQKLLNPSVSEKAREQYHRGFVKAIHQNLLLPNRPFMKQTSAYTNAASRQERAPGIA</sequence>
<dbReference type="AlphaFoldDB" id="A0A914HS72"/>
<dbReference type="WBParaSite" id="Gr19_v10_g3744.t1">
    <property type="protein sequence ID" value="Gr19_v10_g3744.t1"/>
    <property type="gene ID" value="Gr19_v10_g3744"/>
</dbReference>
<proteinExistence type="predicted"/>
<reference evidence="3" key="1">
    <citation type="submission" date="2022-11" db="UniProtKB">
        <authorList>
            <consortium name="WormBaseParasite"/>
        </authorList>
    </citation>
    <scope>IDENTIFICATION</scope>
</reference>
<accession>A0A914HS72</accession>
<dbReference type="Proteomes" id="UP000887572">
    <property type="component" value="Unplaced"/>
</dbReference>
<organism evidence="2 3">
    <name type="scientific">Globodera rostochiensis</name>
    <name type="common">Golden nematode worm</name>
    <name type="synonym">Heterodera rostochiensis</name>
    <dbReference type="NCBI Taxonomy" id="31243"/>
    <lineage>
        <taxon>Eukaryota</taxon>
        <taxon>Metazoa</taxon>
        <taxon>Ecdysozoa</taxon>
        <taxon>Nematoda</taxon>
        <taxon>Chromadorea</taxon>
        <taxon>Rhabditida</taxon>
        <taxon>Tylenchina</taxon>
        <taxon>Tylenchomorpha</taxon>
        <taxon>Tylenchoidea</taxon>
        <taxon>Heteroderidae</taxon>
        <taxon>Heteroderinae</taxon>
        <taxon>Globodera</taxon>
    </lineage>
</organism>
<keyword evidence="2" id="KW-1185">Reference proteome</keyword>
<protein>
    <submittedName>
        <fullName evidence="3">Uncharacterized protein</fullName>
    </submittedName>
</protein>
<evidence type="ECO:0000313" key="3">
    <source>
        <dbReference type="WBParaSite" id="Gr19_v10_g3744.t1"/>
    </source>
</evidence>